<keyword evidence="1 3" id="KW-0547">Nucleotide-binding</keyword>
<comment type="pathway">
    <text evidence="3">Cofactor biosynthesis; coenzyme A biosynthesis; CoA from (R)-pantothenate: step 5/5.</text>
</comment>
<dbReference type="EMBL" id="JAFBEV010000022">
    <property type="protein sequence ID" value="MBM7658723.1"/>
    <property type="molecule type" value="Genomic_DNA"/>
</dbReference>
<dbReference type="InterPro" id="IPR001977">
    <property type="entry name" value="Depp_CoAkinase"/>
</dbReference>
<gene>
    <name evidence="3" type="primary">coaE</name>
    <name evidence="5" type="ORF">JOC27_002185</name>
</gene>
<name>A0ABS2QAG9_9BACL</name>
<keyword evidence="3" id="KW-0963">Cytoplasm</keyword>
<comment type="function">
    <text evidence="3">Catalyzes the phosphorylation of the 3'-hydroxyl group of dephosphocoenzyme A to form coenzyme A.</text>
</comment>
<evidence type="ECO:0000256" key="1">
    <source>
        <dbReference type="ARBA" id="ARBA00022741"/>
    </source>
</evidence>
<sequence length="198" mass="22294">MIRIGLTGGIASGKSTVATWLKEMGFPLIDADQIARDVVRPGEEGLVRLVARFGRGVLHADGSLDRGKLGRLVFADQEKRKELNALLHPLIRRRMRETLDALQAQGLPVVFLDIPLLFESGLEDWTDRSIVVYVPQPIQLKRLMERNQLGEEEAMARIRAQMPLAEKRKMATAVIDNSGPQVQTHEQLRDLLKSWDLI</sequence>
<keyword evidence="6" id="KW-1185">Reference proteome</keyword>
<comment type="subcellular location">
    <subcellularLocation>
        <location evidence="3">Cytoplasm</location>
    </subcellularLocation>
</comment>
<comment type="catalytic activity">
    <reaction evidence="3">
        <text>3'-dephospho-CoA + ATP = ADP + CoA + H(+)</text>
        <dbReference type="Rhea" id="RHEA:18245"/>
        <dbReference type="ChEBI" id="CHEBI:15378"/>
        <dbReference type="ChEBI" id="CHEBI:30616"/>
        <dbReference type="ChEBI" id="CHEBI:57287"/>
        <dbReference type="ChEBI" id="CHEBI:57328"/>
        <dbReference type="ChEBI" id="CHEBI:456216"/>
        <dbReference type="EC" id="2.7.1.24"/>
    </reaction>
</comment>
<dbReference type="PANTHER" id="PTHR10695">
    <property type="entry name" value="DEPHOSPHO-COA KINASE-RELATED"/>
    <property type="match status" value="1"/>
</dbReference>
<evidence type="ECO:0000313" key="6">
    <source>
        <dbReference type="Proteomes" id="UP000823201"/>
    </source>
</evidence>
<dbReference type="Gene3D" id="3.40.50.300">
    <property type="entry name" value="P-loop containing nucleotide triphosphate hydrolases"/>
    <property type="match status" value="1"/>
</dbReference>
<dbReference type="HAMAP" id="MF_00376">
    <property type="entry name" value="Dephospho_CoA_kinase"/>
    <property type="match status" value="1"/>
</dbReference>
<dbReference type="CDD" id="cd02022">
    <property type="entry name" value="DPCK"/>
    <property type="match status" value="1"/>
</dbReference>
<accession>A0ABS2QAG9</accession>
<evidence type="ECO:0000256" key="4">
    <source>
        <dbReference type="NCBIfam" id="TIGR00152"/>
    </source>
</evidence>
<dbReference type="EC" id="2.7.1.24" evidence="3 4"/>
<protein>
    <recommendedName>
        <fullName evidence="3 4">Dephospho-CoA kinase</fullName>
        <ecNumber evidence="3 4">2.7.1.24</ecNumber>
    </recommendedName>
    <alternativeName>
        <fullName evidence="3">Dephosphocoenzyme A kinase</fullName>
    </alternativeName>
</protein>
<comment type="similarity">
    <text evidence="3">Belongs to the CoaE family.</text>
</comment>
<keyword evidence="3" id="KW-0173">Coenzyme A biosynthesis</keyword>
<dbReference type="GO" id="GO:0004140">
    <property type="term" value="F:dephospho-CoA kinase activity"/>
    <property type="evidence" value="ECO:0007669"/>
    <property type="project" value="UniProtKB-EC"/>
</dbReference>
<reference evidence="5 6" key="1">
    <citation type="submission" date="2021-01" db="EMBL/GenBank/DDBJ databases">
        <title>Genomic Encyclopedia of Type Strains, Phase IV (KMG-IV): sequencing the most valuable type-strain genomes for metagenomic binning, comparative biology and taxonomic classification.</title>
        <authorList>
            <person name="Goeker M."/>
        </authorList>
    </citation>
    <scope>NUCLEOTIDE SEQUENCE [LARGE SCALE GENOMIC DNA]</scope>
    <source>
        <strain evidence="5 6">DSM 100968</strain>
    </source>
</reference>
<evidence type="ECO:0000313" key="5">
    <source>
        <dbReference type="EMBL" id="MBM7658723.1"/>
    </source>
</evidence>
<dbReference type="PROSITE" id="PS51219">
    <property type="entry name" value="DPCK"/>
    <property type="match status" value="1"/>
</dbReference>
<dbReference type="InterPro" id="IPR027417">
    <property type="entry name" value="P-loop_NTPase"/>
</dbReference>
<dbReference type="PANTHER" id="PTHR10695:SF46">
    <property type="entry name" value="BIFUNCTIONAL COENZYME A SYNTHASE-RELATED"/>
    <property type="match status" value="1"/>
</dbReference>
<proteinExistence type="inferred from homology"/>
<dbReference type="Pfam" id="PF01121">
    <property type="entry name" value="CoaE"/>
    <property type="match status" value="1"/>
</dbReference>
<dbReference type="Proteomes" id="UP000823201">
    <property type="component" value="Unassembled WGS sequence"/>
</dbReference>
<organism evidence="5 6">
    <name type="scientific">Sporolactobacillus spathodeae</name>
    <dbReference type="NCBI Taxonomy" id="1465502"/>
    <lineage>
        <taxon>Bacteria</taxon>
        <taxon>Bacillati</taxon>
        <taxon>Bacillota</taxon>
        <taxon>Bacilli</taxon>
        <taxon>Bacillales</taxon>
        <taxon>Sporolactobacillaceae</taxon>
        <taxon>Sporolactobacillus</taxon>
    </lineage>
</organism>
<keyword evidence="2 3" id="KW-0067">ATP-binding</keyword>
<dbReference type="SUPFAM" id="SSF52540">
    <property type="entry name" value="P-loop containing nucleoside triphosphate hydrolases"/>
    <property type="match status" value="1"/>
</dbReference>
<keyword evidence="3 5" id="KW-0808">Transferase</keyword>
<evidence type="ECO:0000256" key="2">
    <source>
        <dbReference type="ARBA" id="ARBA00022840"/>
    </source>
</evidence>
<comment type="caution">
    <text evidence="5">The sequence shown here is derived from an EMBL/GenBank/DDBJ whole genome shotgun (WGS) entry which is preliminary data.</text>
</comment>
<evidence type="ECO:0000256" key="3">
    <source>
        <dbReference type="HAMAP-Rule" id="MF_00376"/>
    </source>
</evidence>
<dbReference type="NCBIfam" id="TIGR00152">
    <property type="entry name" value="dephospho-CoA kinase"/>
    <property type="match status" value="1"/>
</dbReference>
<feature type="binding site" evidence="3">
    <location>
        <begin position="11"/>
        <end position="16"/>
    </location>
    <ligand>
        <name>ATP</name>
        <dbReference type="ChEBI" id="CHEBI:30616"/>
    </ligand>
</feature>
<keyword evidence="3 5" id="KW-0418">Kinase</keyword>